<dbReference type="OMA" id="FFSFWEA"/>
<dbReference type="PANTHER" id="PTHR48044:SF7">
    <property type="entry name" value="GLYCOSYLTRANSFERASE"/>
    <property type="match status" value="1"/>
</dbReference>
<evidence type="ECO:0000259" key="2">
    <source>
        <dbReference type="Pfam" id="PF26168"/>
    </source>
</evidence>
<dbReference type="Gene3D" id="3.40.50.2000">
    <property type="entry name" value="Glycogen Phosphorylase B"/>
    <property type="match status" value="1"/>
</dbReference>
<dbReference type="KEGG" id="nta:107788121"/>
<protein>
    <submittedName>
        <fullName evidence="3">Zeatin O-glucosyltransferase-like</fullName>
    </submittedName>
</protein>
<reference evidence="3" key="1">
    <citation type="submission" date="2025-08" db="UniProtKB">
        <authorList>
            <consortium name="RefSeq"/>
        </authorList>
    </citation>
    <scope>IDENTIFICATION</scope>
</reference>
<name>A0A1S3ZLT6_TOBAC</name>
<dbReference type="Pfam" id="PF26168">
    <property type="entry name" value="Glyco_transf_N"/>
    <property type="match status" value="1"/>
</dbReference>
<accession>A0A1S3ZLT6</accession>
<comment type="similarity">
    <text evidence="1">Belongs to the UDP-glycosyltransferase family.</text>
</comment>
<dbReference type="PaxDb" id="4097-A0A1S3ZLT6"/>
<gene>
    <name evidence="3" type="primary">LOC107788121</name>
</gene>
<organism evidence="3">
    <name type="scientific">Nicotiana tabacum</name>
    <name type="common">Common tobacco</name>
    <dbReference type="NCBI Taxonomy" id="4097"/>
    <lineage>
        <taxon>Eukaryota</taxon>
        <taxon>Viridiplantae</taxon>
        <taxon>Streptophyta</taxon>
        <taxon>Embryophyta</taxon>
        <taxon>Tracheophyta</taxon>
        <taxon>Spermatophyta</taxon>
        <taxon>Magnoliopsida</taxon>
        <taxon>eudicotyledons</taxon>
        <taxon>Gunneridae</taxon>
        <taxon>Pentapetalae</taxon>
        <taxon>asterids</taxon>
        <taxon>lamiids</taxon>
        <taxon>Solanales</taxon>
        <taxon>Solanaceae</taxon>
        <taxon>Nicotianoideae</taxon>
        <taxon>Nicotianeae</taxon>
        <taxon>Nicotiana</taxon>
    </lineage>
</organism>
<dbReference type="OrthoDB" id="5835829at2759"/>
<dbReference type="FunFam" id="3.40.50.2000:FF:000238">
    <property type="entry name" value="Glycosyltransferase"/>
    <property type="match status" value="1"/>
</dbReference>
<evidence type="ECO:0000313" key="3">
    <source>
        <dbReference type="RefSeq" id="XP_016465264.1"/>
    </source>
</evidence>
<dbReference type="PANTHER" id="PTHR48044">
    <property type="entry name" value="GLYCOSYLTRANSFERASE"/>
    <property type="match status" value="1"/>
</dbReference>
<dbReference type="RefSeq" id="XP_016465264.1">
    <property type="nucleotide sequence ID" value="XM_016609778.1"/>
</dbReference>
<proteinExistence type="inferred from homology"/>
<sequence length="268" mass="30744">MESVVVFVVPFPAQGHLNQLLQFSCLISSYEIPTHFVGFQTHIQQAKSRNLQDMQKIQFHELPTPDFESPPPVQNSTSKFPTHLQPSFEASKQLHEPFSNLLHEFSNKVKRIVVIHDPLMSSVVQDVSSIPNAESYAFNCISAFTQFFSFWEAIGRPFPVEGMPKNLPSMEGCFSSEIMNFMAYQYEFMHYRSGDVFNSCRLIEGTYVDMLNKLEMNANKKQWSIGPILPDLTMVAGKDSRSRYKSLEWLDKQGPKSVLYISLDQRLQ</sequence>
<feature type="domain" description="Glycosyltransferase N-terminal" evidence="2">
    <location>
        <begin position="2"/>
        <end position="230"/>
    </location>
</feature>
<dbReference type="SUPFAM" id="SSF53756">
    <property type="entry name" value="UDP-Glycosyltransferase/glycogen phosphorylase"/>
    <property type="match status" value="1"/>
</dbReference>
<dbReference type="InterPro" id="IPR058980">
    <property type="entry name" value="Glyco_transf_N"/>
</dbReference>
<dbReference type="GO" id="GO:0008194">
    <property type="term" value="F:UDP-glycosyltransferase activity"/>
    <property type="evidence" value="ECO:0007669"/>
    <property type="project" value="UniProtKB-ARBA"/>
</dbReference>
<dbReference type="STRING" id="4097.A0A1S3ZLT6"/>
<evidence type="ECO:0000256" key="1">
    <source>
        <dbReference type="ARBA" id="ARBA00009995"/>
    </source>
</evidence>
<dbReference type="AlphaFoldDB" id="A0A1S3ZLT6"/>